<evidence type="ECO:0008006" key="5">
    <source>
        <dbReference type="Google" id="ProtNLM"/>
    </source>
</evidence>
<keyword evidence="1" id="KW-0812">Transmembrane</keyword>
<proteinExistence type="predicted"/>
<evidence type="ECO:0000256" key="1">
    <source>
        <dbReference type="SAM" id="Phobius"/>
    </source>
</evidence>
<dbReference type="AlphaFoldDB" id="A0A1H5MVD3"/>
<keyword evidence="1" id="KW-0472">Membrane</keyword>
<evidence type="ECO:0000256" key="2">
    <source>
        <dbReference type="SAM" id="SignalP"/>
    </source>
</evidence>
<dbReference type="EMBL" id="FNUC01000003">
    <property type="protein sequence ID" value="SEE92308.1"/>
    <property type="molecule type" value="Genomic_DNA"/>
</dbReference>
<evidence type="ECO:0000313" key="3">
    <source>
        <dbReference type="EMBL" id="SEE92308.1"/>
    </source>
</evidence>
<dbReference type="RefSeq" id="WP_069114730.1">
    <property type="nucleotide sequence ID" value="NZ_FNUC01000003.1"/>
</dbReference>
<evidence type="ECO:0000313" key="4">
    <source>
        <dbReference type="Proteomes" id="UP000181980"/>
    </source>
</evidence>
<feature type="chain" id="PRO_5038435397" description="Phospholipase A2" evidence="2">
    <location>
        <begin position="22"/>
        <end position="205"/>
    </location>
</feature>
<dbReference type="GO" id="GO:0006644">
    <property type="term" value="P:phospholipid metabolic process"/>
    <property type="evidence" value="ECO:0007669"/>
    <property type="project" value="InterPro"/>
</dbReference>
<accession>A0A1H5MVD3</accession>
<dbReference type="OrthoDB" id="3389925at2"/>
<dbReference type="GO" id="GO:0050482">
    <property type="term" value="P:arachidonate secretion"/>
    <property type="evidence" value="ECO:0007669"/>
    <property type="project" value="InterPro"/>
</dbReference>
<dbReference type="SUPFAM" id="SSF48619">
    <property type="entry name" value="Phospholipase A2, PLA2"/>
    <property type="match status" value="1"/>
</dbReference>
<dbReference type="GO" id="GO:0004623">
    <property type="term" value="F:phospholipase A2 activity"/>
    <property type="evidence" value="ECO:0007669"/>
    <property type="project" value="InterPro"/>
</dbReference>
<dbReference type="Proteomes" id="UP000181980">
    <property type="component" value="Unassembled WGS sequence"/>
</dbReference>
<feature type="transmembrane region" description="Helical" evidence="1">
    <location>
        <begin position="176"/>
        <end position="196"/>
    </location>
</feature>
<protein>
    <recommendedName>
        <fullName evidence="5">Phospholipase A2</fullName>
    </recommendedName>
</protein>
<sequence>MRNRIGLLVAAILASFALTGAGQVATPSEPENQPAVHAVAALTGRSGDDLAAALPADFAAVMGYRPVAVTDPDGSVHLTDPSGGCSWLGDTTYGFGRACRSHDLGYDVLRYATLKGGELGPWARHAIDDRFAADLRARCSSVDGGAGCSALVRATTGAVGFNSWRQGYGNPGDEAVWPYLVSGALILAAAAGPSIVRRFRPGHPR</sequence>
<name>A0A1H5MVD3_9ACTN</name>
<dbReference type="STRING" id="561176.SAMN04488561_3392"/>
<organism evidence="3 4">
    <name type="scientific">Jiangella alba</name>
    <dbReference type="NCBI Taxonomy" id="561176"/>
    <lineage>
        <taxon>Bacteria</taxon>
        <taxon>Bacillati</taxon>
        <taxon>Actinomycetota</taxon>
        <taxon>Actinomycetes</taxon>
        <taxon>Jiangellales</taxon>
        <taxon>Jiangellaceae</taxon>
        <taxon>Jiangella</taxon>
    </lineage>
</organism>
<dbReference type="InterPro" id="IPR036444">
    <property type="entry name" value="PLipase_A2_dom_sf"/>
</dbReference>
<reference evidence="4" key="1">
    <citation type="submission" date="2016-10" db="EMBL/GenBank/DDBJ databases">
        <authorList>
            <person name="Varghese N."/>
            <person name="Submissions S."/>
        </authorList>
    </citation>
    <scope>NUCLEOTIDE SEQUENCE [LARGE SCALE GENOMIC DNA]</scope>
    <source>
        <strain evidence="4">DSM 45237</strain>
    </source>
</reference>
<gene>
    <name evidence="3" type="ORF">SAMN04488561_3392</name>
</gene>
<feature type="signal peptide" evidence="2">
    <location>
        <begin position="1"/>
        <end position="21"/>
    </location>
</feature>
<keyword evidence="1" id="KW-1133">Transmembrane helix</keyword>
<keyword evidence="4" id="KW-1185">Reference proteome</keyword>
<keyword evidence="2" id="KW-0732">Signal</keyword>
<dbReference type="Gene3D" id="1.20.90.10">
    <property type="entry name" value="Phospholipase A2 domain"/>
    <property type="match status" value="1"/>
</dbReference>